<dbReference type="InterPro" id="IPR052042">
    <property type="entry name" value="Tail_sheath_structural"/>
</dbReference>
<evidence type="ECO:0000313" key="2">
    <source>
        <dbReference type="Proteomes" id="UP001431754"/>
    </source>
</evidence>
<dbReference type="EMBL" id="OQ851295">
    <property type="protein sequence ID" value="WJZ69994.1"/>
    <property type="molecule type" value="Genomic_DNA"/>
</dbReference>
<sequence>MAYRHRVSTSEVPTSILPPVNVSAGLPVVFGTAPVNLTDDPAATLNQPQLVSTYSEAVELFGFIGANDANGLFDYTICEFMKSHFALFTVAPVVFVNVLDPATHKADVAAESVTLANDKATLANLGVLLSTVVVKDSGGTTTYTEDTDYTVIFDTDGNAVINRLSSGTIPADSELQVDYSHLDPSLVDADDIIGGVDGVTGKLTGLELVEEVFPRFRLVPGQVVVPKYSTDPTVSAIMKSKVQAINGVFKAIALSDIPTGTVTKYSDAPAWKNDNNVVDSQLVACWPMLKFGDEKYHLSTQLAGLICKTDGENSDIPYVSPSNKNLQTQASVLSDGTEQFLSISTAEYLNGEGIITALNFTGGWKAWGNRTSAYPGTTDPKDTFLPVRRMFNWVSNTLTLTFWDRLDYPLNRRQIDTVVDSVNLWLNGLVSQQYLLGARVEFLPEENPTTDLLDGIARFHVYLTPPSPNREIDFILEYDPTYLETLFG</sequence>
<proteinExistence type="predicted"/>
<dbReference type="PANTHER" id="PTHR35861">
    <property type="match status" value="1"/>
</dbReference>
<dbReference type="PANTHER" id="PTHR35861:SF2">
    <property type="entry name" value="FELS-2 PROPHAGE PROTEIN"/>
    <property type="match status" value="1"/>
</dbReference>
<evidence type="ECO:0000313" key="1">
    <source>
        <dbReference type="EMBL" id="WJZ69994.1"/>
    </source>
</evidence>
<organism evidence="1 2">
    <name type="scientific">Vibrio phage PVP-XSN</name>
    <dbReference type="NCBI Taxonomy" id="3056214"/>
    <lineage>
        <taxon>Viruses</taxon>
        <taxon>Duplodnaviria</taxon>
        <taxon>Heunggongvirae</taxon>
        <taxon>Uroviricota</taxon>
        <taxon>Caudoviricetes</taxon>
    </lineage>
</organism>
<name>A0AAX3Y6L7_9CAUD</name>
<dbReference type="Proteomes" id="UP001431754">
    <property type="component" value="Segment"/>
</dbReference>
<gene>
    <name evidence="1" type="ORF">PVP_XSN000015</name>
</gene>
<accession>A0AAX3Y6L7</accession>
<reference evidence="1" key="1">
    <citation type="submission" date="2023-04" db="EMBL/GenBank/DDBJ databases">
        <title>Virulent bacteriophage PVP-XSN from an Vibrio parahaemolyticus isolate: Characterization and complete genome sequence.</title>
        <authorList>
            <person name="Qi T."/>
            <person name="Lyu S."/>
            <person name="Liu L."/>
            <person name="Guo Q."/>
            <person name="Shen W."/>
            <person name="Han M."/>
            <person name="Xiong F."/>
            <person name="Lou B."/>
            <person name="Xu H."/>
        </authorList>
    </citation>
    <scope>NUCLEOTIDE SEQUENCE</scope>
</reference>
<protein>
    <submittedName>
        <fullName evidence="1">Tail sheath protein</fullName>
    </submittedName>
</protein>